<dbReference type="Proteomes" id="UP001143910">
    <property type="component" value="Unassembled WGS sequence"/>
</dbReference>
<organism evidence="1 2">
    <name type="scientific">Zarea fungicola</name>
    <dbReference type="NCBI Taxonomy" id="93591"/>
    <lineage>
        <taxon>Eukaryota</taxon>
        <taxon>Fungi</taxon>
        <taxon>Dikarya</taxon>
        <taxon>Ascomycota</taxon>
        <taxon>Pezizomycotina</taxon>
        <taxon>Sordariomycetes</taxon>
        <taxon>Hypocreomycetidae</taxon>
        <taxon>Hypocreales</taxon>
        <taxon>Cordycipitaceae</taxon>
        <taxon>Zarea</taxon>
    </lineage>
</organism>
<protein>
    <submittedName>
        <fullName evidence="1">Uncharacterized protein</fullName>
    </submittedName>
</protein>
<name>A0ACC1MKL1_9HYPO</name>
<comment type="caution">
    <text evidence="1">The sequence shown here is derived from an EMBL/GenBank/DDBJ whole genome shotgun (WGS) entry which is preliminary data.</text>
</comment>
<keyword evidence="2" id="KW-1185">Reference proteome</keyword>
<sequence length="365" mass="41146">MNNEQFRKMMLANSAKASQEKNGSPSKATGSPAGTSSLGSRHRSSIPMTPRSIGNAPVDFAKQMAQRDRQTNPTKKFKTAVPRGVKLAAGYMDRSKGREASEDSAADNRQEQLKALEESLKNEEIDQDTYERRRFEIAGGDLASTHLVKGLDFKLLKRVRDGEDVYSDKQKDAHDDQEEEEEIDMDDEFDQLESQEVEAVSNKRQAKKKGQLSNIALAPGKKRTRDQILAEFKAAREAAKAQAEPALGDRFRKIGAKQKPGTRIERDSKGREVMIIVDADGHEKRKVRKAKPGDATADADNGLLVPDKDAKPLGMEVPEYYRKKEPEVEEDDDVDIFDGIPTLMMKEKRRRRRRRHPKMTLQQQV</sequence>
<gene>
    <name evidence="1" type="ORF">NQ176_g9784</name>
</gene>
<evidence type="ECO:0000313" key="1">
    <source>
        <dbReference type="EMBL" id="KAJ2967189.1"/>
    </source>
</evidence>
<evidence type="ECO:0000313" key="2">
    <source>
        <dbReference type="Proteomes" id="UP001143910"/>
    </source>
</evidence>
<proteinExistence type="predicted"/>
<dbReference type="EMBL" id="JANJQO010002376">
    <property type="protein sequence ID" value="KAJ2967189.1"/>
    <property type="molecule type" value="Genomic_DNA"/>
</dbReference>
<accession>A0ACC1MKL1</accession>
<reference evidence="1" key="1">
    <citation type="submission" date="2022-08" db="EMBL/GenBank/DDBJ databases">
        <title>Genome Sequence of Lecanicillium fungicola.</title>
        <authorList>
            <person name="Buettner E."/>
        </authorList>
    </citation>
    <scope>NUCLEOTIDE SEQUENCE</scope>
    <source>
        <strain evidence="1">Babe33</strain>
    </source>
</reference>